<organism evidence="1 2">
    <name type="scientific">Herbiconiux gentiana</name>
    <dbReference type="NCBI Taxonomy" id="2970912"/>
    <lineage>
        <taxon>Bacteria</taxon>
        <taxon>Bacillati</taxon>
        <taxon>Actinomycetota</taxon>
        <taxon>Actinomycetes</taxon>
        <taxon>Micrococcales</taxon>
        <taxon>Microbacteriaceae</taxon>
        <taxon>Herbiconiux</taxon>
    </lineage>
</organism>
<evidence type="ECO:0000313" key="1">
    <source>
        <dbReference type="EMBL" id="MCS5716436.1"/>
    </source>
</evidence>
<proteinExistence type="predicted"/>
<name>A0ABT2GJZ7_9MICO</name>
<dbReference type="RefSeq" id="WP_259487954.1">
    <property type="nucleotide sequence ID" value="NZ_JANTEZ010000012.1"/>
</dbReference>
<evidence type="ECO:0000313" key="2">
    <source>
        <dbReference type="Proteomes" id="UP001165580"/>
    </source>
</evidence>
<sequence length="88" mass="9785">MGDLDDAKTAKVQLMDGKWVFAIFDAFGTNLAQWLVPRFGPDNFFMPSSSGDPAGLDYVGPVLEEHGLRYTSWQGNARDGWTTSLDHF</sequence>
<dbReference type="EMBL" id="JANTEZ010000012">
    <property type="protein sequence ID" value="MCS5716436.1"/>
    <property type="molecule type" value="Genomic_DNA"/>
</dbReference>
<gene>
    <name evidence="1" type="ORF">NVV95_17960</name>
</gene>
<accession>A0ABT2GJZ7</accession>
<dbReference type="Proteomes" id="UP001165580">
    <property type="component" value="Unassembled WGS sequence"/>
</dbReference>
<comment type="caution">
    <text evidence="1">The sequence shown here is derived from an EMBL/GenBank/DDBJ whole genome shotgun (WGS) entry which is preliminary data.</text>
</comment>
<protein>
    <submittedName>
        <fullName evidence="1">Uncharacterized protein</fullName>
    </submittedName>
</protein>
<reference evidence="1" key="1">
    <citation type="submission" date="2022-08" db="EMBL/GenBank/DDBJ databases">
        <authorList>
            <person name="Deng Y."/>
            <person name="Han X.-F."/>
            <person name="Zhang Y.-Q."/>
        </authorList>
    </citation>
    <scope>NUCLEOTIDE SEQUENCE</scope>
    <source>
        <strain evidence="1">CPCC 205716</strain>
    </source>
</reference>
<keyword evidence="2" id="KW-1185">Reference proteome</keyword>